<keyword evidence="11 13" id="KW-0012">Acyltransferase</keyword>
<dbReference type="Proteomes" id="UP000439986">
    <property type="component" value="Unassembled WGS sequence"/>
</dbReference>
<dbReference type="RefSeq" id="WP_154355897.1">
    <property type="nucleotide sequence ID" value="NZ_WKJL01000001.1"/>
</dbReference>
<gene>
    <name evidence="15" type="ORF">GJ698_01975</name>
</gene>
<dbReference type="PANTHER" id="PTHR13285:SF23">
    <property type="entry name" value="TEICHOIC ACID D-ALANYLTRANSFERASE"/>
    <property type="match status" value="1"/>
</dbReference>
<evidence type="ECO:0000256" key="14">
    <source>
        <dbReference type="SAM" id="Phobius"/>
    </source>
</evidence>
<evidence type="ECO:0000256" key="11">
    <source>
        <dbReference type="ARBA" id="ARBA00023315"/>
    </source>
</evidence>
<evidence type="ECO:0000256" key="3">
    <source>
        <dbReference type="ARBA" id="ARBA00010323"/>
    </source>
</evidence>
<keyword evidence="6 13" id="KW-0808">Transferase</keyword>
<dbReference type="EMBL" id="WKJL01000001">
    <property type="protein sequence ID" value="MRW82858.1"/>
    <property type="molecule type" value="Genomic_DNA"/>
</dbReference>
<evidence type="ECO:0000256" key="8">
    <source>
        <dbReference type="ARBA" id="ARBA00022841"/>
    </source>
</evidence>
<keyword evidence="10 13" id="KW-0472">Membrane</keyword>
<dbReference type="InterPro" id="IPR004299">
    <property type="entry name" value="MBOAT_fam"/>
</dbReference>
<keyword evidence="7 14" id="KW-0812">Transmembrane</keyword>
<feature type="transmembrane region" description="Helical" evidence="14">
    <location>
        <begin position="355"/>
        <end position="376"/>
    </location>
</feature>
<comment type="subcellular location">
    <subcellularLocation>
        <location evidence="1">Cell membrane</location>
        <topology evidence="1">Multi-pass membrane protein</topology>
    </subcellularLocation>
</comment>
<reference evidence="15 16" key="1">
    <citation type="submission" date="2019-11" db="EMBL/GenBank/DDBJ databases">
        <title>Novel species isolated from a subtropical stream in China.</title>
        <authorList>
            <person name="Lu H."/>
        </authorList>
    </citation>
    <scope>NUCLEOTIDE SEQUENCE [LARGE SCALE GENOMIC DNA]</scope>
    <source>
        <strain evidence="15 16">FT26W</strain>
    </source>
</reference>
<dbReference type="InterPro" id="IPR051085">
    <property type="entry name" value="MB_O-acyltransferase"/>
</dbReference>
<comment type="caution">
    <text evidence="15">The sequence shown here is derived from an EMBL/GenBank/DDBJ whole genome shotgun (WGS) entry which is preliminary data.</text>
</comment>
<dbReference type="AlphaFoldDB" id="A0A844CSE8"/>
<evidence type="ECO:0000256" key="2">
    <source>
        <dbReference type="ARBA" id="ARBA00005182"/>
    </source>
</evidence>
<evidence type="ECO:0000256" key="9">
    <source>
        <dbReference type="ARBA" id="ARBA00022989"/>
    </source>
</evidence>
<evidence type="ECO:0000313" key="15">
    <source>
        <dbReference type="EMBL" id="MRW82858.1"/>
    </source>
</evidence>
<keyword evidence="9 14" id="KW-1133">Transmembrane helix</keyword>
<evidence type="ECO:0000256" key="10">
    <source>
        <dbReference type="ARBA" id="ARBA00023136"/>
    </source>
</evidence>
<feature type="transmembrane region" description="Helical" evidence="14">
    <location>
        <begin position="37"/>
        <end position="60"/>
    </location>
</feature>
<dbReference type="PIRSF" id="PIRSF500217">
    <property type="entry name" value="AlgI"/>
    <property type="match status" value="1"/>
</dbReference>
<evidence type="ECO:0000256" key="4">
    <source>
        <dbReference type="ARBA" id="ARBA00016084"/>
    </source>
</evidence>
<comment type="similarity">
    <text evidence="3 13">Belongs to the membrane-bound acyltransferase family.</text>
</comment>
<dbReference type="GO" id="GO:0042121">
    <property type="term" value="P:alginic acid biosynthetic process"/>
    <property type="evidence" value="ECO:0007669"/>
    <property type="project" value="UniProtKB-KW"/>
</dbReference>
<proteinExistence type="inferred from homology"/>
<evidence type="ECO:0000313" key="16">
    <source>
        <dbReference type="Proteomes" id="UP000439986"/>
    </source>
</evidence>
<keyword evidence="8" id="KW-0016">Alginate biosynthesis</keyword>
<accession>A0A844CSE8</accession>
<dbReference type="InterPro" id="IPR024194">
    <property type="entry name" value="Ac/AlaTfrase_AlgI/DltB"/>
</dbReference>
<evidence type="ECO:0000256" key="6">
    <source>
        <dbReference type="ARBA" id="ARBA00022679"/>
    </source>
</evidence>
<evidence type="ECO:0000256" key="12">
    <source>
        <dbReference type="ARBA" id="ARBA00031030"/>
    </source>
</evidence>
<feature type="transmembrane region" description="Helical" evidence="14">
    <location>
        <begin position="113"/>
        <end position="132"/>
    </location>
</feature>
<keyword evidence="16" id="KW-1185">Reference proteome</keyword>
<dbReference type="GO" id="GO:0005886">
    <property type="term" value="C:plasma membrane"/>
    <property type="evidence" value="ECO:0007669"/>
    <property type="project" value="UniProtKB-SubCell"/>
</dbReference>
<dbReference type="Pfam" id="PF03062">
    <property type="entry name" value="MBOAT"/>
    <property type="match status" value="1"/>
</dbReference>
<dbReference type="PIRSF" id="PIRSF016636">
    <property type="entry name" value="AlgI_DltB"/>
    <property type="match status" value="1"/>
</dbReference>
<dbReference type="PANTHER" id="PTHR13285">
    <property type="entry name" value="ACYLTRANSFERASE"/>
    <property type="match status" value="1"/>
</dbReference>
<keyword evidence="5 13" id="KW-1003">Cell membrane</keyword>
<evidence type="ECO:0000256" key="13">
    <source>
        <dbReference type="PIRNR" id="PIRNR016636"/>
    </source>
</evidence>
<evidence type="ECO:0000256" key="7">
    <source>
        <dbReference type="ARBA" id="ARBA00022692"/>
    </source>
</evidence>
<dbReference type="GO" id="GO:0016746">
    <property type="term" value="F:acyltransferase activity"/>
    <property type="evidence" value="ECO:0007669"/>
    <property type="project" value="UniProtKB-KW"/>
</dbReference>
<feature type="transmembrane region" description="Helical" evidence="14">
    <location>
        <begin position="449"/>
        <end position="468"/>
    </location>
</feature>
<evidence type="ECO:0000256" key="1">
    <source>
        <dbReference type="ARBA" id="ARBA00004651"/>
    </source>
</evidence>
<sequence length="470" mass="52140">MVFASFSFLFLFLPVFLLAYGLAPRRWRNLTLLAFSWLFYAWWRLDFLPLIVSIALWSWASAHWIAAAQGPAAQPQRRQRLLVAIAWPLLSLLYFKYFNLLVASAAALGAPAAGWQAVLLPVGLSFFVFGAISYSVDVYRGTVPAEPSFINYATYQSMFGHLVAGPVVRYAWVAERLRARAFDSAEFSAGCERFALGIAAKVLLADTLAPLVDSAFTLEAPSAGDAALGTLAYGLQLYFDFAAYSAMAIGLGLMVGLRFPENFDHPYLSTSLAQFWRRWHISLSSWLRDYLYIPLGGSRHGLARACVALLVTMGLGGLWHGAGWTFLLWGLWHGAGLVVHRLWRRARPEPAQPSVAGKVAGHVLTLLFVLLGWMVFRAQSWNEAQVMADALRGLHGWPVSADLAASLRPNLFLALLASGVLVYAPLAWRQHPARAQAVSRLRSWLAMPLFLCALWVLQGRSVVPFLYFQF</sequence>
<feature type="transmembrane region" description="Helical" evidence="14">
    <location>
        <begin position="237"/>
        <end position="259"/>
    </location>
</feature>
<name>A0A844CSE8_9BURK</name>
<comment type="pathway">
    <text evidence="2">Glycan biosynthesis; alginate biosynthesis.</text>
</comment>
<feature type="transmembrane region" description="Helical" evidence="14">
    <location>
        <begin position="411"/>
        <end position="428"/>
    </location>
</feature>
<organism evidence="15 16">
    <name type="scientific">Duganella aquatilis</name>
    <dbReference type="NCBI Taxonomy" id="2666082"/>
    <lineage>
        <taxon>Bacteria</taxon>
        <taxon>Pseudomonadati</taxon>
        <taxon>Pseudomonadota</taxon>
        <taxon>Betaproteobacteria</taxon>
        <taxon>Burkholderiales</taxon>
        <taxon>Oxalobacteraceae</taxon>
        <taxon>Telluria group</taxon>
        <taxon>Duganella</taxon>
    </lineage>
</organism>
<feature type="transmembrane region" description="Helical" evidence="14">
    <location>
        <begin position="81"/>
        <end position="107"/>
    </location>
</feature>
<dbReference type="InterPro" id="IPR028362">
    <property type="entry name" value="AlgI"/>
</dbReference>
<evidence type="ECO:0000256" key="5">
    <source>
        <dbReference type="ARBA" id="ARBA00022475"/>
    </source>
</evidence>
<feature type="transmembrane region" description="Helical" evidence="14">
    <location>
        <begin position="326"/>
        <end position="343"/>
    </location>
</feature>
<protein>
    <recommendedName>
        <fullName evidence="4">Probable alginate O-acetylase AlgI</fullName>
    </recommendedName>
    <alternativeName>
        <fullName evidence="12">Alginate biosynthesis protein AlgI</fullName>
    </alternativeName>
</protein>